<dbReference type="Pfam" id="PF13252">
    <property type="entry name" value="Phage_capsid_3"/>
    <property type="match status" value="1"/>
</dbReference>
<dbReference type="InterPro" id="IPR025267">
    <property type="entry name" value="ORF017-like"/>
</dbReference>
<feature type="non-terminal residue" evidence="1">
    <location>
        <position position="192"/>
    </location>
</feature>
<name>A0A0F8Z500_9ZZZZ</name>
<comment type="caution">
    <text evidence="1">The sequence shown here is derived from an EMBL/GenBank/DDBJ whole genome shotgun (WGS) entry which is preliminary data.</text>
</comment>
<organism evidence="1">
    <name type="scientific">marine sediment metagenome</name>
    <dbReference type="NCBI Taxonomy" id="412755"/>
    <lineage>
        <taxon>unclassified sequences</taxon>
        <taxon>metagenomes</taxon>
        <taxon>ecological metagenomes</taxon>
    </lineage>
</organism>
<evidence type="ECO:0000313" key="1">
    <source>
        <dbReference type="EMBL" id="KKK81080.1"/>
    </source>
</evidence>
<sequence>MADTSVATGDAETAEQWARDLIMEAMKEAYWPRFMGKGPNNIIQVKTELEKSPGDKITFSLGMKLAGAGVSGDSMLEGNEEALQHYSDQVIIDQQRNAVRLEGKMTELRPAFDLRDHAKEALKIWLAEKIDQDIFDDLDGSPTRVLYQSTATSTATITSTMYFNLDIVSKSRTLSLKLAPKIMPLKISGREH</sequence>
<accession>A0A0F8Z500</accession>
<protein>
    <submittedName>
        <fullName evidence="1">Uncharacterized protein</fullName>
    </submittedName>
</protein>
<gene>
    <name evidence="1" type="ORF">LCGC14_2817080</name>
</gene>
<dbReference type="EMBL" id="LAZR01053284">
    <property type="protein sequence ID" value="KKK81080.1"/>
    <property type="molecule type" value="Genomic_DNA"/>
</dbReference>
<dbReference type="NCBIfam" id="TIGR04387">
    <property type="entry name" value="capsid_maj_N4"/>
    <property type="match status" value="1"/>
</dbReference>
<dbReference type="AlphaFoldDB" id="A0A0F8Z500"/>
<reference evidence="1" key="1">
    <citation type="journal article" date="2015" name="Nature">
        <title>Complex archaea that bridge the gap between prokaryotes and eukaryotes.</title>
        <authorList>
            <person name="Spang A."/>
            <person name="Saw J.H."/>
            <person name="Jorgensen S.L."/>
            <person name="Zaremba-Niedzwiedzka K."/>
            <person name="Martijn J."/>
            <person name="Lind A.E."/>
            <person name="van Eijk R."/>
            <person name="Schleper C."/>
            <person name="Guy L."/>
            <person name="Ettema T.J."/>
        </authorList>
    </citation>
    <scope>NUCLEOTIDE SEQUENCE</scope>
</reference>
<proteinExistence type="predicted"/>